<keyword evidence="2" id="KW-1185">Reference proteome</keyword>
<dbReference type="Proteomes" id="UP000184268">
    <property type="component" value="Unassembled WGS sequence"/>
</dbReference>
<name>A0A1M5UCX6_9GAMM</name>
<evidence type="ECO:0000313" key="1">
    <source>
        <dbReference type="EMBL" id="SHH60513.1"/>
    </source>
</evidence>
<organism evidence="1 2">
    <name type="scientific">Ferrimonas marina</name>
    <dbReference type="NCBI Taxonomy" id="299255"/>
    <lineage>
        <taxon>Bacteria</taxon>
        <taxon>Pseudomonadati</taxon>
        <taxon>Pseudomonadota</taxon>
        <taxon>Gammaproteobacteria</taxon>
        <taxon>Alteromonadales</taxon>
        <taxon>Ferrimonadaceae</taxon>
        <taxon>Ferrimonas</taxon>
    </lineage>
</organism>
<dbReference type="EMBL" id="FQXG01000003">
    <property type="protein sequence ID" value="SHH60513.1"/>
    <property type="molecule type" value="Genomic_DNA"/>
</dbReference>
<gene>
    <name evidence="1" type="ORF">SAMN02745129_2495</name>
</gene>
<evidence type="ECO:0000313" key="2">
    <source>
        <dbReference type="Proteomes" id="UP000184268"/>
    </source>
</evidence>
<proteinExistence type="predicted"/>
<protein>
    <submittedName>
        <fullName evidence="1">Uncharacterized protein</fullName>
    </submittedName>
</protein>
<reference evidence="1 2" key="1">
    <citation type="submission" date="2016-11" db="EMBL/GenBank/DDBJ databases">
        <authorList>
            <person name="Jaros S."/>
            <person name="Januszkiewicz K."/>
            <person name="Wedrychowicz H."/>
        </authorList>
    </citation>
    <scope>NUCLEOTIDE SEQUENCE [LARGE SCALE GENOMIC DNA]</scope>
    <source>
        <strain evidence="1 2">DSM 16917</strain>
    </source>
</reference>
<dbReference type="RefSeq" id="WP_067655360.1">
    <property type="nucleotide sequence ID" value="NZ_FQXG01000003.1"/>
</dbReference>
<dbReference type="AlphaFoldDB" id="A0A1M5UCX6"/>
<sequence>MKITEEKAAEAWLTEDRPITVRELAHLIGGTTSQATTLIQTMMDSDRYQIEKTTDTRRRALYRLVSADGIKRRVKSDINQLLTRAWT</sequence>
<accession>A0A1M5UCX6</accession>